<dbReference type="GeneID" id="9825850"/>
<sequence>MEKPVDLTEFPIYNLDYVSLNEIYRNLTLIDIFELSFTTTDIKNTLKDASVPVQSIRISFASRHPSIHLKALGSEFLWTFGRPENIVITGQGEYKIQQFKFNCQRSRHGYHTEHFDAEHGMLAVIRYLVAIFNCADSVISELSIDLGVIEDCRSVCEQFTKFKSVERLAIHQSVDIERNKLNFAQNFEWIMENLEIKEVYIGVDLMDHKMIQNEKGDFEIRSFPLRLDRILKMNHICLAHAAWVTPQDLLNLDVETAIIINHQFTNNDLNAFMKQWLESTSNKLCWLEVKLDEERHQKPEICKDLDMRESTYRQTSTRISCPYRRTDSVKPIHFDLPADTEQITRLDGLIATVAITNDTFFFHVSNTGPIFAPVAQPAEPTENERAIEERIRLLDLERMEIEFDRRNHEMERILWRFPGHNHLNNALDELRGDREADVFEQEIRREAIEAQLDDLRAQLNRLRRARRAALLNPIVDIQLDQAAIIELARQHIEQQMRQ</sequence>
<proteinExistence type="predicted"/>
<dbReference type="Pfam" id="PF07735">
    <property type="entry name" value="FBA_2"/>
    <property type="match status" value="1"/>
</dbReference>
<dbReference type="CTD" id="9825850"/>
<dbReference type="KEGG" id="crq:GCK72_009669"/>
<comment type="caution">
    <text evidence="3">The sequence shown here is derived from an EMBL/GenBank/DDBJ whole genome shotgun (WGS) entry which is preliminary data.</text>
</comment>
<dbReference type="RefSeq" id="XP_003113009.2">
    <property type="nucleotide sequence ID" value="XM_003112961.2"/>
</dbReference>
<dbReference type="PANTHER" id="PTHR21503">
    <property type="entry name" value="F-BOX-CONTAINING HYPOTHETICAL PROTEIN C.ELEGANS"/>
    <property type="match status" value="1"/>
</dbReference>
<dbReference type="InterPro" id="IPR012885">
    <property type="entry name" value="F-box_Sdz-33"/>
</dbReference>
<dbReference type="EMBL" id="WUAV01000003">
    <property type="protein sequence ID" value="KAF1761413.1"/>
    <property type="molecule type" value="Genomic_DNA"/>
</dbReference>
<feature type="domain" description="Sdz-33 F-box" evidence="2">
    <location>
        <begin position="230"/>
        <end position="288"/>
    </location>
</feature>
<gene>
    <name evidence="3" type="ORF">GCK72_009669</name>
</gene>
<evidence type="ECO:0000313" key="4">
    <source>
        <dbReference type="Proteomes" id="UP000483820"/>
    </source>
</evidence>
<evidence type="ECO:0000256" key="1">
    <source>
        <dbReference type="SAM" id="Coils"/>
    </source>
</evidence>
<keyword evidence="1" id="KW-0175">Coiled coil</keyword>
<dbReference type="Proteomes" id="UP000483820">
    <property type="component" value="Chromosome III"/>
</dbReference>
<dbReference type="PANTHER" id="PTHR21503:SF15">
    <property type="entry name" value="F-BOX DOMAIN-CONTAINING PROTEIN"/>
    <property type="match status" value="1"/>
</dbReference>
<feature type="coiled-coil region" evidence="1">
    <location>
        <begin position="438"/>
        <end position="472"/>
    </location>
</feature>
<protein>
    <recommendedName>
        <fullName evidence="2">Sdz-33 F-box domain-containing protein</fullName>
    </recommendedName>
</protein>
<name>A0A6A5H4H4_CAERE</name>
<organism evidence="3 4">
    <name type="scientific">Caenorhabditis remanei</name>
    <name type="common">Caenorhabditis vulgaris</name>
    <dbReference type="NCBI Taxonomy" id="31234"/>
    <lineage>
        <taxon>Eukaryota</taxon>
        <taxon>Metazoa</taxon>
        <taxon>Ecdysozoa</taxon>
        <taxon>Nematoda</taxon>
        <taxon>Chromadorea</taxon>
        <taxon>Rhabditida</taxon>
        <taxon>Rhabditina</taxon>
        <taxon>Rhabditomorpha</taxon>
        <taxon>Rhabditoidea</taxon>
        <taxon>Rhabditidae</taxon>
        <taxon>Peloderinae</taxon>
        <taxon>Caenorhabditis</taxon>
    </lineage>
</organism>
<evidence type="ECO:0000313" key="3">
    <source>
        <dbReference type="EMBL" id="KAF1761413.1"/>
    </source>
</evidence>
<accession>A0A6A5H4H4</accession>
<evidence type="ECO:0000259" key="2">
    <source>
        <dbReference type="Pfam" id="PF07735"/>
    </source>
</evidence>
<reference evidence="3 4" key="1">
    <citation type="submission" date="2019-12" db="EMBL/GenBank/DDBJ databases">
        <title>Chromosome-level assembly of the Caenorhabditis remanei genome.</title>
        <authorList>
            <person name="Teterina A.A."/>
            <person name="Willis J.H."/>
            <person name="Phillips P.C."/>
        </authorList>
    </citation>
    <scope>NUCLEOTIDE SEQUENCE [LARGE SCALE GENOMIC DNA]</scope>
    <source>
        <strain evidence="3 4">PX506</strain>
        <tissue evidence="3">Whole organism</tissue>
    </source>
</reference>
<dbReference type="AlphaFoldDB" id="A0A6A5H4H4"/>